<dbReference type="AlphaFoldDB" id="A0A3P3VLN4"/>
<evidence type="ECO:0000256" key="3">
    <source>
        <dbReference type="ARBA" id="ARBA00023143"/>
    </source>
</evidence>
<keyword evidence="6" id="KW-0966">Cell projection</keyword>
<keyword evidence="1" id="KW-0973">c-di-GMP</keyword>
<reference evidence="6 7" key="1">
    <citation type="submission" date="2018-08" db="EMBL/GenBank/DDBJ databases">
        <authorList>
            <person name="Khan S.A."/>
        </authorList>
    </citation>
    <scope>NUCLEOTIDE SEQUENCE [LARGE SCALE GENOMIC DNA]</scope>
    <source>
        <strain evidence="6 7">GTF-13</strain>
    </source>
</reference>
<gene>
    <name evidence="6" type="ORF">D0544_00525</name>
</gene>
<dbReference type="InterPro" id="IPR009926">
    <property type="entry name" value="T3SS_YcgR_PilZN"/>
</dbReference>
<sequence>MGYVLIRITMTLDDLKLMPGLPLQLQFHHTEDIRERSRLVGYLAGTSLLVTTPVTNGGPRPARPQDKINVRFFSNETNSAVAFSTEVIHVSMVPFPCLHLRYPNAIATDEIRRAVRIEVKQIASLQVNGEKIPATIVDLSTGGCRLESRHDHLRSGDQLIITVKLEVANISRVLNLKGEVRTVLDSCRLPDCVAAYGVLFGELPEQEQLILHAYVYTHLR</sequence>
<proteinExistence type="predicted"/>
<reference evidence="6 7" key="2">
    <citation type="submission" date="2018-12" db="EMBL/GenBank/DDBJ databases">
        <title>Simiduia agarivorans gen. nov., sp. nov., a marine, agarolytic bacterium isolated from shallow coastal water from Keelung, Taiwan.</title>
        <authorList>
            <person name="Shieh W.Y."/>
        </authorList>
    </citation>
    <scope>NUCLEOTIDE SEQUENCE [LARGE SCALE GENOMIC DNA]</scope>
    <source>
        <strain evidence="6 7">GTF-13</strain>
    </source>
</reference>
<dbReference type="SUPFAM" id="SSF141371">
    <property type="entry name" value="PilZ domain-like"/>
    <property type="match status" value="2"/>
</dbReference>
<dbReference type="Pfam" id="PF12945">
    <property type="entry name" value="PilZNR"/>
    <property type="match status" value="1"/>
</dbReference>
<evidence type="ECO:0000313" key="6">
    <source>
        <dbReference type="EMBL" id="RRJ83645.1"/>
    </source>
</evidence>
<evidence type="ECO:0000313" key="7">
    <source>
        <dbReference type="Proteomes" id="UP000280792"/>
    </source>
</evidence>
<keyword evidence="6" id="KW-0282">Flagellum</keyword>
<dbReference type="Gene3D" id="2.40.10.220">
    <property type="entry name" value="predicted glycosyltransferase like domains"/>
    <property type="match status" value="1"/>
</dbReference>
<feature type="domain" description="PilZ" evidence="4">
    <location>
        <begin position="111"/>
        <end position="216"/>
    </location>
</feature>
<organism evidence="6 7">
    <name type="scientific">Aestuariirhabdus litorea</name>
    <dbReference type="NCBI Taxonomy" id="2528527"/>
    <lineage>
        <taxon>Bacteria</taxon>
        <taxon>Pseudomonadati</taxon>
        <taxon>Pseudomonadota</taxon>
        <taxon>Gammaproteobacteria</taxon>
        <taxon>Oceanospirillales</taxon>
        <taxon>Aestuariirhabdaceae</taxon>
        <taxon>Aestuariirhabdus</taxon>
    </lineage>
</organism>
<dbReference type="EMBL" id="QWEZ01000001">
    <property type="protein sequence ID" value="RRJ83645.1"/>
    <property type="molecule type" value="Genomic_DNA"/>
</dbReference>
<evidence type="ECO:0000256" key="1">
    <source>
        <dbReference type="ARBA" id="ARBA00022636"/>
    </source>
</evidence>
<dbReference type="InterPro" id="IPR009875">
    <property type="entry name" value="PilZ_domain"/>
</dbReference>
<name>A0A3P3VLN4_9GAMM</name>
<evidence type="ECO:0000256" key="2">
    <source>
        <dbReference type="ARBA" id="ARBA00022741"/>
    </source>
</evidence>
<protein>
    <submittedName>
        <fullName evidence="6">Flagellar brake protein</fullName>
    </submittedName>
</protein>
<evidence type="ECO:0000259" key="5">
    <source>
        <dbReference type="Pfam" id="PF12945"/>
    </source>
</evidence>
<keyword evidence="3" id="KW-0975">Bacterial flagellum</keyword>
<feature type="domain" description="Type III secretion system flagellar brake protein YcgR PilZN" evidence="5">
    <location>
        <begin position="19"/>
        <end position="103"/>
    </location>
</feature>
<dbReference type="InterPro" id="IPR012349">
    <property type="entry name" value="Split_barrel_FMN-bd"/>
</dbReference>
<keyword evidence="7" id="KW-1185">Reference proteome</keyword>
<dbReference type="Gene3D" id="2.30.110.10">
    <property type="entry name" value="Electron Transport, Fmn-binding Protein, Chain A"/>
    <property type="match status" value="1"/>
</dbReference>
<evidence type="ECO:0000259" key="4">
    <source>
        <dbReference type="Pfam" id="PF07238"/>
    </source>
</evidence>
<dbReference type="GO" id="GO:0035438">
    <property type="term" value="F:cyclic-di-GMP binding"/>
    <property type="evidence" value="ECO:0007669"/>
    <property type="project" value="InterPro"/>
</dbReference>
<accession>A0A3P3VLN4</accession>
<dbReference type="Proteomes" id="UP000280792">
    <property type="component" value="Unassembled WGS sequence"/>
</dbReference>
<keyword evidence="2" id="KW-0547">Nucleotide-binding</keyword>
<dbReference type="Pfam" id="PF07238">
    <property type="entry name" value="PilZ"/>
    <property type="match status" value="1"/>
</dbReference>
<comment type="caution">
    <text evidence="6">The sequence shown here is derived from an EMBL/GenBank/DDBJ whole genome shotgun (WGS) entry which is preliminary data.</text>
</comment>
<keyword evidence="6" id="KW-0969">Cilium</keyword>